<organism evidence="2 3">
    <name type="scientific">Paeniglutamicibacter gangotriensis</name>
    <dbReference type="NCBI Taxonomy" id="254787"/>
    <lineage>
        <taxon>Bacteria</taxon>
        <taxon>Bacillati</taxon>
        <taxon>Actinomycetota</taxon>
        <taxon>Actinomycetes</taxon>
        <taxon>Micrococcales</taxon>
        <taxon>Micrococcaceae</taxon>
        <taxon>Paeniglutamicibacter</taxon>
    </lineage>
</organism>
<feature type="transmembrane region" description="Helical" evidence="1">
    <location>
        <begin position="151"/>
        <end position="172"/>
    </location>
</feature>
<accession>A0A5B0EFF6</accession>
<feature type="transmembrane region" description="Helical" evidence="1">
    <location>
        <begin position="61"/>
        <end position="88"/>
    </location>
</feature>
<reference evidence="2 3" key="1">
    <citation type="submission" date="2019-07" db="EMBL/GenBank/DDBJ databases">
        <title>Analysis of the biochemical properties, biological activity and biotechnological potential of siderophores and biosurfactants produced by Antarctic psychrotolerant bacteria.</title>
        <authorList>
            <person name="Styczynski M."/>
            <person name="Krucon T."/>
            <person name="Decewicz P."/>
            <person name="Dziewit L."/>
        </authorList>
    </citation>
    <scope>NUCLEOTIDE SEQUENCE [LARGE SCALE GENOMIC DNA]</scope>
    <source>
        <strain evidence="2 3">ANT_H27</strain>
    </source>
</reference>
<sequence>MNPIIAAAKLHLNKREFTMLVPLYCTALAAVLSALVSFLFLRAGSVPGSDAWVDSSRANPAMLWALAGYLGYLGVQSVATTFPFALTLGATRKSFTAGTLLWMLLMSAYLTAVLAVLAFIEVKTGHWFSGFYIFDVNLLGAGDLSRLIPTVFLATLTLLSAGGVFAAAWVRYGSLGPVVLASGIGIVLIIAAIILVPSAAEIFAGFRLGWLAIAALAVIAMSSVGTWQHLRPAIVR</sequence>
<evidence type="ECO:0000313" key="3">
    <source>
        <dbReference type="Proteomes" id="UP000323856"/>
    </source>
</evidence>
<feature type="transmembrane region" description="Helical" evidence="1">
    <location>
        <begin position="208"/>
        <end position="230"/>
    </location>
</feature>
<dbReference type="Proteomes" id="UP000323856">
    <property type="component" value="Unassembled WGS sequence"/>
</dbReference>
<gene>
    <name evidence="2" type="ORF">FQ154_10150</name>
</gene>
<dbReference type="EMBL" id="VOBL01000009">
    <property type="protein sequence ID" value="KAA0976520.1"/>
    <property type="molecule type" value="Genomic_DNA"/>
</dbReference>
<dbReference type="AlphaFoldDB" id="A0A5B0EFF6"/>
<feature type="transmembrane region" description="Helical" evidence="1">
    <location>
        <begin position="178"/>
        <end position="196"/>
    </location>
</feature>
<comment type="caution">
    <text evidence="2">The sequence shown here is derived from an EMBL/GenBank/DDBJ whole genome shotgun (WGS) entry which is preliminary data.</text>
</comment>
<keyword evidence="1" id="KW-0812">Transmembrane</keyword>
<feature type="transmembrane region" description="Helical" evidence="1">
    <location>
        <begin position="21"/>
        <end position="41"/>
    </location>
</feature>
<proteinExistence type="predicted"/>
<dbReference type="RefSeq" id="WP_149619619.1">
    <property type="nucleotide sequence ID" value="NZ_VOBL01000009.1"/>
</dbReference>
<name>A0A5B0EFF6_9MICC</name>
<keyword evidence="1" id="KW-1133">Transmembrane helix</keyword>
<keyword evidence="1" id="KW-0472">Membrane</keyword>
<evidence type="ECO:0000256" key="1">
    <source>
        <dbReference type="SAM" id="Phobius"/>
    </source>
</evidence>
<feature type="transmembrane region" description="Helical" evidence="1">
    <location>
        <begin position="100"/>
        <end position="120"/>
    </location>
</feature>
<dbReference type="OrthoDB" id="3724330at2"/>
<protein>
    <submittedName>
        <fullName evidence="2">Uncharacterized protein</fullName>
    </submittedName>
</protein>
<evidence type="ECO:0000313" key="2">
    <source>
        <dbReference type="EMBL" id="KAA0976520.1"/>
    </source>
</evidence>